<feature type="region of interest" description="Disordered" evidence="1">
    <location>
        <begin position="52"/>
        <end position="90"/>
    </location>
</feature>
<dbReference type="RefSeq" id="XP_055880075.1">
    <property type="nucleotide sequence ID" value="XM_056024100.1"/>
</dbReference>
<dbReference type="OrthoDB" id="120976at2759"/>
<dbReference type="PANTHER" id="PTHR24114:SF50">
    <property type="entry name" value="RNI-LIKE PROTEIN"/>
    <property type="match status" value="1"/>
</dbReference>
<evidence type="ECO:0000256" key="1">
    <source>
        <dbReference type="SAM" id="MobiDB-lite"/>
    </source>
</evidence>
<feature type="region of interest" description="Disordered" evidence="1">
    <location>
        <begin position="1"/>
        <end position="29"/>
    </location>
</feature>
<proteinExistence type="predicted"/>
<dbReference type="OMA" id="NTDNCEM"/>
<dbReference type="Gene3D" id="3.80.10.10">
    <property type="entry name" value="Ribonuclease Inhibitor"/>
    <property type="match status" value="1"/>
</dbReference>
<reference evidence="4 5" key="1">
    <citation type="submission" date="2025-04" db="UniProtKB">
        <authorList>
            <consortium name="RefSeq"/>
        </authorList>
    </citation>
    <scope>IDENTIFICATION</scope>
</reference>
<dbReference type="RefSeq" id="XP_055880074.1">
    <property type="nucleotide sequence ID" value="XM_056024099.1"/>
</dbReference>
<evidence type="ECO:0000313" key="7">
    <source>
        <dbReference type="RefSeq" id="XP_055880076.1"/>
    </source>
</evidence>
<evidence type="ECO:0000313" key="5">
    <source>
        <dbReference type="RefSeq" id="XP_055880074.1"/>
    </source>
</evidence>
<feature type="compositionally biased region" description="Low complexity" evidence="1">
    <location>
        <begin position="53"/>
        <end position="68"/>
    </location>
</feature>
<protein>
    <submittedName>
        <fullName evidence="4 5">Leucine-rich repeat-containing protein 74B-like</fullName>
    </submittedName>
</protein>
<dbReference type="Proteomes" id="UP001165740">
    <property type="component" value="Chromosome 3"/>
</dbReference>
<dbReference type="GeneID" id="106062252"/>
<keyword evidence="3" id="KW-1185">Reference proteome</keyword>
<dbReference type="InterPro" id="IPR052394">
    <property type="entry name" value="LRR-containing"/>
</dbReference>
<feature type="domain" description="EF-hand" evidence="2">
    <location>
        <begin position="510"/>
        <end position="545"/>
    </location>
</feature>
<dbReference type="RefSeq" id="XP_055880076.1">
    <property type="nucleotide sequence ID" value="XM_056024101.1"/>
</dbReference>
<name>A0A9W2ZYW6_BIOGL</name>
<sequence>MSTLSEASRSDGMEADMLPDSGTELPRLDIDEVNKEAEEFSTKEDLVGYSIKTSRTSLTTSRATFSRTPSNMIAQPEDEDSEEDEHTHSSVLITELQIEDAETRDEVHQEDVEKQEVDSLYDQLMNEPVRKGEIKVILYDDKPEEFYETDLESEAEEEEDFVISYYKTVCEQLGQVPVAYFLHRIREPTIRMRYRGLGNEATKAIALALKESVTLERLDLSGNWIGPDGANSMARLLEENDYVTDVILSDNKMGSEGGEQIAKMLSINCGLRRLELSGNDFDDKCAQNFALAIENNKYLRELNLSHNRFTELGAEYLGQAIGSNENLDVLDLSWNHIREAGGIAIAKGLKENVRLKVCNLSWNGLGVKGSLALVDAMSSNQSITELDISGNRFTQEVATGFAKVLSTNDTMKILRMGNNLITSAGALALATGINNAQHCEMEELDLTDVPVEYEFLRTTEDVKSTRPNFRVKHGPIMRAGNTLQDISSPAIDVEKIKKEPVVLLKEHIIVNDFRLLDILKRYDENSTLSISAEDFIAALEELAVPYDKKRLESSVKAFAATSTGKIYFGSFVSAEHKKQMAEQEKVS</sequence>
<dbReference type="PROSITE" id="PS50222">
    <property type="entry name" value="EF_HAND_2"/>
    <property type="match status" value="1"/>
</dbReference>
<evidence type="ECO:0000259" key="2">
    <source>
        <dbReference type="PROSITE" id="PS50222"/>
    </source>
</evidence>
<evidence type="ECO:0000313" key="4">
    <source>
        <dbReference type="RefSeq" id="XP_055880073.1"/>
    </source>
</evidence>
<dbReference type="Pfam" id="PF13516">
    <property type="entry name" value="LRR_6"/>
    <property type="match status" value="6"/>
</dbReference>
<dbReference type="InterPro" id="IPR032675">
    <property type="entry name" value="LRR_dom_sf"/>
</dbReference>
<dbReference type="GO" id="GO:0005509">
    <property type="term" value="F:calcium ion binding"/>
    <property type="evidence" value="ECO:0007669"/>
    <property type="project" value="InterPro"/>
</dbReference>
<dbReference type="SUPFAM" id="SSF47473">
    <property type="entry name" value="EF-hand"/>
    <property type="match status" value="1"/>
</dbReference>
<gene>
    <name evidence="4 5 6 7" type="primary">LOC106062252</name>
</gene>
<dbReference type="RefSeq" id="XP_055880073.1">
    <property type="nucleotide sequence ID" value="XM_056024098.1"/>
</dbReference>
<evidence type="ECO:0000313" key="3">
    <source>
        <dbReference type="Proteomes" id="UP001165740"/>
    </source>
</evidence>
<dbReference type="SMART" id="SM00368">
    <property type="entry name" value="LRR_RI"/>
    <property type="match status" value="8"/>
</dbReference>
<dbReference type="InterPro" id="IPR001611">
    <property type="entry name" value="Leu-rich_rpt"/>
</dbReference>
<evidence type="ECO:0000313" key="6">
    <source>
        <dbReference type="RefSeq" id="XP_055880075.1"/>
    </source>
</evidence>
<dbReference type="SUPFAM" id="SSF52047">
    <property type="entry name" value="RNI-like"/>
    <property type="match status" value="1"/>
</dbReference>
<accession>A0A9W2ZYW6</accession>
<dbReference type="InterPro" id="IPR011992">
    <property type="entry name" value="EF-hand-dom_pair"/>
</dbReference>
<organism evidence="3 4">
    <name type="scientific">Biomphalaria glabrata</name>
    <name type="common">Bloodfluke planorb</name>
    <name type="synonym">Freshwater snail</name>
    <dbReference type="NCBI Taxonomy" id="6526"/>
    <lineage>
        <taxon>Eukaryota</taxon>
        <taxon>Metazoa</taxon>
        <taxon>Spiralia</taxon>
        <taxon>Lophotrochozoa</taxon>
        <taxon>Mollusca</taxon>
        <taxon>Gastropoda</taxon>
        <taxon>Heterobranchia</taxon>
        <taxon>Euthyneura</taxon>
        <taxon>Panpulmonata</taxon>
        <taxon>Hygrophila</taxon>
        <taxon>Lymnaeoidea</taxon>
        <taxon>Planorbidae</taxon>
        <taxon>Biomphalaria</taxon>
    </lineage>
</organism>
<dbReference type="InterPro" id="IPR002048">
    <property type="entry name" value="EF_hand_dom"/>
</dbReference>
<dbReference type="PANTHER" id="PTHR24114">
    <property type="entry name" value="LEUCINE RICH REPEAT FAMILY PROTEIN"/>
    <property type="match status" value="1"/>
</dbReference>
<dbReference type="AlphaFoldDB" id="A0A9W2ZYW6"/>